<feature type="domain" description="SH3b" evidence="2">
    <location>
        <begin position="279"/>
        <end position="327"/>
    </location>
</feature>
<sequence>METKYGFTKMTLSEFENWMSRLRVGRTILKIQQHHTYIPSYIHFTGTNHFERQLAMKNHHVNENGWRDIGQHFTVFPDGTVLTGRSLELSPACITNQNANSICIENFGNFDLNGDVMTTLQKESIITVTAVLCKKFNLLVHSNTIVYHHWFRLDNGFRNNGTGGNKSCPGTNFFGGNKVRDFENNFAPLVTAKLLGHLIKTDTTSVLKYVCVTASVLNIRTAPKASSARAKERSSIEMGAVLRVYAEKDNWYKISHSMEHWVSGRFTQEVKRATVNTTVLNVRTGPGTHFPKTSSVLKDEEIFVHEESNDWCKIGLDDKWVSKSYLTF</sequence>
<gene>
    <name evidence="3" type="ORF">EQG68_02660</name>
</gene>
<evidence type="ECO:0000259" key="1">
    <source>
        <dbReference type="Pfam" id="PF01510"/>
    </source>
</evidence>
<dbReference type="GO" id="GO:0009253">
    <property type="term" value="P:peptidoglycan catabolic process"/>
    <property type="evidence" value="ECO:0007669"/>
    <property type="project" value="InterPro"/>
</dbReference>
<dbReference type="Pfam" id="PF06347">
    <property type="entry name" value="SH3_4"/>
    <property type="match status" value="1"/>
</dbReference>
<evidence type="ECO:0000313" key="3">
    <source>
        <dbReference type="EMBL" id="RXR34827.1"/>
    </source>
</evidence>
<dbReference type="Pfam" id="PF08239">
    <property type="entry name" value="SH3_3"/>
    <property type="match status" value="1"/>
</dbReference>
<dbReference type="InterPro" id="IPR036505">
    <property type="entry name" value="Amidase/PGRP_sf"/>
</dbReference>
<name>A0A4Q1KXB4_9FLAO</name>
<evidence type="ECO:0000313" key="4">
    <source>
        <dbReference type="Proteomes" id="UP000289734"/>
    </source>
</evidence>
<dbReference type="InterPro" id="IPR003646">
    <property type="entry name" value="SH3-like_bac-type"/>
</dbReference>
<dbReference type="GO" id="GO:0008745">
    <property type="term" value="F:N-acetylmuramoyl-L-alanine amidase activity"/>
    <property type="evidence" value="ECO:0007669"/>
    <property type="project" value="InterPro"/>
</dbReference>
<dbReference type="CDD" id="cd06583">
    <property type="entry name" value="PGRP"/>
    <property type="match status" value="1"/>
</dbReference>
<reference evidence="4" key="1">
    <citation type="submission" date="2019-01" db="EMBL/GenBank/DDBJ databases">
        <title>Cytophagaceae bacterium strain CAR-16.</title>
        <authorList>
            <person name="Chen W.-M."/>
        </authorList>
    </citation>
    <scope>NUCLEOTIDE SEQUENCE [LARGE SCALE GENOMIC DNA]</scope>
    <source>
        <strain evidence="4">ICH-30</strain>
    </source>
</reference>
<dbReference type="InterPro" id="IPR002502">
    <property type="entry name" value="Amidase_domain"/>
</dbReference>
<dbReference type="Pfam" id="PF01510">
    <property type="entry name" value="Amidase_2"/>
    <property type="match status" value="1"/>
</dbReference>
<protein>
    <submittedName>
        <fullName evidence="3">Amidase</fullName>
    </submittedName>
</protein>
<dbReference type="InterPro" id="IPR010466">
    <property type="entry name" value="DUF1058"/>
</dbReference>
<dbReference type="InterPro" id="IPR052354">
    <property type="entry name" value="Cell_Wall_Dynamics_Protein"/>
</dbReference>
<dbReference type="PANTHER" id="PTHR34408">
    <property type="entry name" value="FAMILY PROTEIN, PUTATIVE-RELATED"/>
    <property type="match status" value="1"/>
</dbReference>
<comment type="caution">
    <text evidence="3">The sequence shown here is derived from an EMBL/GenBank/DDBJ whole genome shotgun (WGS) entry which is preliminary data.</text>
</comment>
<dbReference type="Proteomes" id="UP000289734">
    <property type="component" value="Unassembled WGS sequence"/>
</dbReference>
<evidence type="ECO:0000259" key="2">
    <source>
        <dbReference type="Pfam" id="PF08239"/>
    </source>
</evidence>
<dbReference type="AlphaFoldDB" id="A0A4Q1KXB4"/>
<proteinExistence type="predicted"/>
<dbReference type="SUPFAM" id="SSF55846">
    <property type="entry name" value="N-acetylmuramoyl-L-alanine amidase-like"/>
    <property type="match status" value="1"/>
</dbReference>
<keyword evidence="4" id="KW-1185">Reference proteome</keyword>
<dbReference type="Gene3D" id="3.40.80.10">
    <property type="entry name" value="Peptidoglycan recognition protein-like"/>
    <property type="match status" value="1"/>
</dbReference>
<feature type="domain" description="N-acetylmuramoyl-L-alanine amidase" evidence="1">
    <location>
        <begin position="42"/>
        <end position="170"/>
    </location>
</feature>
<dbReference type="PANTHER" id="PTHR34408:SF1">
    <property type="entry name" value="GLYCOSYL HYDROLASE FAMILY 19 DOMAIN-CONTAINING PROTEIN HI_1415"/>
    <property type="match status" value="1"/>
</dbReference>
<dbReference type="Gene3D" id="2.30.30.40">
    <property type="entry name" value="SH3 Domains"/>
    <property type="match status" value="2"/>
</dbReference>
<dbReference type="OrthoDB" id="2812205at2"/>
<accession>A0A4Q1KXB4</accession>
<organism evidence="3 4">
    <name type="scientific">Flavobacterium piscinae</name>
    <dbReference type="NCBI Taxonomy" id="2506424"/>
    <lineage>
        <taxon>Bacteria</taxon>
        <taxon>Pseudomonadati</taxon>
        <taxon>Bacteroidota</taxon>
        <taxon>Flavobacteriia</taxon>
        <taxon>Flavobacteriales</taxon>
        <taxon>Flavobacteriaceae</taxon>
        <taxon>Flavobacterium</taxon>
    </lineage>
</organism>
<dbReference type="EMBL" id="SBKQ01000002">
    <property type="protein sequence ID" value="RXR34827.1"/>
    <property type="molecule type" value="Genomic_DNA"/>
</dbReference>
<dbReference type="RefSeq" id="WP_129463234.1">
    <property type="nucleotide sequence ID" value="NZ_SBKQ01000002.1"/>
</dbReference>